<reference evidence="1" key="1">
    <citation type="submission" date="2021-06" db="EMBL/GenBank/DDBJ databases">
        <authorList>
            <person name="Kallberg Y."/>
            <person name="Tangrot J."/>
            <person name="Rosling A."/>
        </authorList>
    </citation>
    <scope>NUCLEOTIDE SEQUENCE</scope>
    <source>
        <strain evidence="1">FL966</strain>
    </source>
</reference>
<name>A0A9N9HMK8_9GLOM</name>
<accession>A0A9N9HMK8</accession>
<sequence length="266" mass="31442">MDNYDLIYKSSFDKDTYSLTNESSLNKSAYNLTNESLDIENETIREPEDITKNNSTSTKYQETLEHYAKQNNFVLNKKQIDNSHNPCQQTWDCERFEKYISHKTAPPEKQRNKGSKKINCPFLINASKSKKSDNEIIIKLMSMHFEHNHPLVSENAIFAIQYQKLTVEMKNLIESYMLCDLDVLSQIRLLYGLFPEATIVDYDVKNYVYKFCRIHKMQSDDVAKLLQHLEKEHAKDPDWYVQPLIDSETNRLQGVFYMLPEQRELW</sequence>
<gene>
    <name evidence="1" type="ORF">CPELLU_LOCUS11580</name>
</gene>
<dbReference type="PANTHER" id="PTHR47482">
    <property type="entry name" value="OS11G0632001 PROTEIN"/>
    <property type="match status" value="1"/>
</dbReference>
<keyword evidence="2" id="KW-1185">Reference proteome</keyword>
<dbReference type="OrthoDB" id="2433347at2759"/>
<evidence type="ECO:0000313" key="2">
    <source>
        <dbReference type="Proteomes" id="UP000789759"/>
    </source>
</evidence>
<dbReference type="EMBL" id="CAJVQA010010390">
    <property type="protein sequence ID" value="CAG8696286.1"/>
    <property type="molecule type" value="Genomic_DNA"/>
</dbReference>
<proteinExistence type="predicted"/>
<dbReference type="Proteomes" id="UP000789759">
    <property type="component" value="Unassembled WGS sequence"/>
</dbReference>
<organism evidence="1 2">
    <name type="scientific">Cetraspora pellucida</name>
    <dbReference type="NCBI Taxonomy" id="1433469"/>
    <lineage>
        <taxon>Eukaryota</taxon>
        <taxon>Fungi</taxon>
        <taxon>Fungi incertae sedis</taxon>
        <taxon>Mucoromycota</taxon>
        <taxon>Glomeromycotina</taxon>
        <taxon>Glomeromycetes</taxon>
        <taxon>Diversisporales</taxon>
        <taxon>Gigasporaceae</taxon>
        <taxon>Cetraspora</taxon>
    </lineage>
</organism>
<dbReference type="PANTHER" id="PTHR47482:SF5">
    <property type="entry name" value="FAR1 DOMAIN-CONTAINING PROTEIN"/>
    <property type="match status" value="1"/>
</dbReference>
<comment type="caution">
    <text evidence="1">The sequence shown here is derived from an EMBL/GenBank/DDBJ whole genome shotgun (WGS) entry which is preliminary data.</text>
</comment>
<dbReference type="AlphaFoldDB" id="A0A9N9HMK8"/>
<evidence type="ECO:0000313" key="1">
    <source>
        <dbReference type="EMBL" id="CAG8696286.1"/>
    </source>
</evidence>
<protein>
    <submittedName>
        <fullName evidence="1">4347_t:CDS:1</fullName>
    </submittedName>
</protein>